<keyword evidence="3" id="KW-0645">Protease</keyword>
<dbReference type="GO" id="GO:0015074">
    <property type="term" value="P:DNA integration"/>
    <property type="evidence" value="ECO:0007669"/>
    <property type="project" value="UniProtKB-KW"/>
</dbReference>
<dbReference type="PANTHER" id="PTHR42648:SF11">
    <property type="entry name" value="TRANSPOSON TY4-P GAG-POL POLYPROTEIN"/>
    <property type="match status" value="1"/>
</dbReference>
<feature type="compositionally biased region" description="Basic and acidic residues" evidence="16">
    <location>
        <begin position="337"/>
        <end position="346"/>
    </location>
</feature>
<reference evidence="19 20" key="1">
    <citation type="journal article" date="2024" name="BMC Genomics">
        <title>De novo assembly and annotation of Popillia japonica's genome with initial clues to its potential as an invasive pest.</title>
        <authorList>
            <person name="Cucini C."/>
            <person name="Boschi S."/>
            <person name="Funari R."/>
            <person name="Cardaioli E."/>
            <person name="Iannotti N."/>
            <person name="Marturano G."/>
            <person name="Paoli F."/>
            <person name="Bruttini M."/>
            <person name="Carapelli A."/>
            <person name="Frati F."/>
            <person name="Nardi F."/>
        </authorList>
    </citation>
    <scope>NUCLEOTIDE SEQUENCE [LARGE SCALE GENOMIC DNA]</scope>
    <source>
        <strain evidence="19">DMR45628</strain>
    </source>
</reference>
<feature type="compositionally biased region" description="Acidic residues" evidence="16">
    <location>
        <begin position="196"/>
        <end position="209"/>
    </location>
</feature>
<keyword evidence="20" id="KW-1185">Reference proteome</keyword>
<dbReference type="AlphaFoldDB" id="A0AAW1HVA2"/>
<evidence type="ECO:0000256" key="15">
    <source>
        <dbReference type="ARBA" id="ARBA00023172"/>
    </source>
</evidence>
<dbReference type="GO" id="GO:0003676">
    <property type="term" value="F:nucleic acid binding"/>
    <property type="evidence" value="ECO:0007669"/>
    <property type="project" value="InterPro"/>
</dbReference>
<evidence type="ECO:0000259" key="18">
    <source>
        <dbReference type="Pfam" id="PF25597"/>
    </source>
</evidence>
<evidence type="ECO:0000259" key="17">
    <source>
        <dbReference type="Pfam" id="PF22936"/>
    </source>
</evidence>
<dbReference type="Gene3D" id="3.30.420.10">
    <property type="entry name" value="Ribonuclease H-like superfamily/Ribonuclease H"/>
    <property type="match status" value="1"/>
</dbReference>
<evidence type="ECO:0000256" key="4">
    <source>
        <dbReference type="ARBA" id="ARBA00022722"/>
    </source>
</evidence>
<evidence type="ECO:0000256" key="7">
    <source>
        <dbReference type="ARBA" id="ARBA00022759"/>
    </source>
</evidence>
<feature type="compositionally biased region" description="Basic residues" evidence="16">
    <location>
        <begin position="300"/>
        <end position="309"/>
    </location>
</feature>
<dbReference type="Pfam" id="PF25597">
    <property type="entry name" value="SH3_retrovirus"/>
    <property type="match status" value="1"/>
</dbReference>
<evidence type="ECO:0000256" key="13">
    <source>
        <dbReference type="ARBA" id="ARBA00022932"/>
    </source>
</evidence>
<dbReference type="GO" id="GO:0004519">
    <property type="term" value="F:endonuclease activity"/>
    <property type="evidence" value="ECO:0007669"/>
    <property type="project" value="UniProtKB-KW"/>
</dbReference>
<evidence type="ECO:0000256" key="8">
    <source>
        <dbReference type="ARBA" id="ARBA00022801"/>
    </source>
</evidence>
<keyword evidence="13" id="KW-0548">Nucleotidyltransferase</keyword>
<dbReference type="GO" id="GO:0003887">
    <property type="term" value="F:DNA-directed DNA polymerase activity"/>
    <property type="evidence" value="ECO:0007669"/>
    <property type="project" value="UniProtKB-KW"/>
</dbReference>
<dbReference type="InterPro" id="IPR036397">
    <property type="entry name" value="RNaseH_sf"/>
</dbReference>
<keyword evidence="8" id="KW-0378">Hydrolase</keyword>
<evidence type="ECO:0000256" key="9">
    <source>
        <dbReference type="ARBA" id="ARBA00022840"/>
    </source>
</evidence>
<proteinExistence type="predicted"/>
<keyword evidence="15" id="KW-0233">DNA recombination</keyword>
<evidence type="ECO:0000256" key="3">
    <source>
        <dbReference type="ARBA" id="ARBA00022670"/>
    </source>
</evidence>
<dbReference type="Proteomes" id="UP001458880">
    <property type="component" value="Unassembled WGS sequence"/>
</dbReference>
<comment type="function">
    <text evidence="1">The aspartyl protease (PR) mediates the proteolytic cleavages of the Gag and Gag-Pol polyproteins after assembly of the VLP.</text>
</comment>
<dbReference type="SUPFAM" id="SSF53098">
    <property type="entry name" value="Ribonuclease H-like"/>
    <property type="match status" value="1"/>
</dbReference>
<keyword evidence="7" id="KW-0255">Endonuclease</keyword>
<sequence length="590" mass="66908">MAHRKGYQENRTLVEAARTMLHAKGLPEKLWAEARILQERGILHRISMPYTPEQNGASEQENRTLVEAARTMLHAKGLPEKLWAEAAFGCDCFVHVPKQKRKKFDKKAVKGKLVGYCGDKDGFRIWIPETNEVIIKTNEVIISRDVIFPELATSTEEFPCATPIVFLQGSGSNEESAYSVGAITEYSGTLSKVNEEQENNLNEEQENNEDTSQNVDLSETETLRRSKREAKPKKFDDHVTYMCTISEVNEEKEPLSVAEALSQPDKDNWQKAMEEEMESFKENEAWELVNRPNNGTIVQSHRKQNHAKQNHASSTGRSFTTRRAREQSKEVLPPEEPESKASTDEVEKYNKELKSYKELDSLAQFIIGASVKADPKQHILTCKSSKEMWDMLHSIYEQKSERRNKENKAKVNAKNEFGQAFVSVNGGNDEKDCWLIDSGASHHICSNRECFSTYSKFEVPKALRLGDGGCMHAEGQGQVNMEMLINDVWQPGHLTNVWYVPNSKQNLFSAGAALDKGLLEYSNHKVCEFKRKDNTVVAVGVRQVSGTYKLLARVVMPDRICLAVESNNLQAWHEKLAHQNKRHIHNLLSG</sequence>
<dbReference type="PANTHER" id="PTHR42648">
    <property type="entry name" value="TRANSPOSASE, PUTATIVE-RELATED"/>
    <property type="match status" value="1"/>
</dbReference>
<dbReference type="Pfam" id="PF14223">
    <property type="entry name" value="Retrotran_gag_2"/>
    <property type="match status" value="1"/>
</dbReference>
<feature type="region of interest" description="Disordered" evidence="16">
    <location>
        <begin position="195"/>
        <end position="234"/>
    </location>
</feature>
<dbReference type="GO" id="GO:0005524">
    <property type="term" value="F:ATP binding"/>
    <property type="evidence" value="ECO:0007669"/>
    <property type="project" value="UniProtKB-KW"/>
</dbReference>
<keyword evidence="4" id="KW-0540">Nuclease</keyword>
<keyword evidence="13" id="KW-0808">Transferase</keyword>
<name>A0AAW1HVA2_POPJA</name>
<dbReference type="InterPro" id="IPR054722">
    <property type="entry name" value="PolX-like_BBD"/>
</dbReference>
<evidence type="ECO:0000313" key="19">
    <source>
        <dbReference type="EMBL" id="KAK9680312.1"/>
    </source>
</evidence>
<accession>A0AAW1HVA2</accession>
<dbReference type="EMBL" id="JASPKY010000912">
    <property type="protein sequence ID" value="KAK9680312.1"/>
    <property type="molecule type" value="Genomic_DNA"/>
</dbReference>
<keyword evidence="12" id="KW-0695">RNA-directed DNA polymerase</keyword>
<comment type="caution">
    <text evidence="19">The sequence shown here is derived from an EMBL/GenBank/DDBJ whole genome shotgun (WGS) entry which is preliminary data.</text>
</comment>
<keyword evidence="6" id="KW-0547">Nucleotide-binding</keyword>
<dbReference type="InterPro" id="IPR012337">
    <property type="entry name" value="RNaseH-like_sf"/>
</dbReference>
<evidence type="ECO:0000256" key="11">
    <source>
        <dbReference type="ARBA" id="ARBA00022908"/>
    </source>
</evidence>
<keyword evidence="13" id="KW-0239">DNA-directed DNA polymerase</keyword>
<dbReference type="GO" id="GO:0006310">
    <property type="term" value="P:DNA recombination"/>
    <property type="evidence" value="ECO:0007669"/>
    <property type="project" value="UniProtKB-KW"/>
</dbReference>
<keyword evidence="10" id="KW-0460">Magnesium</keyword>
<evidence type="ECO:0008006" key="21">
    <source>
        <dbReference type="Google" id="ProtNLM"/>
    </source>
</evidence>
<evidence type="ECO:0000256" key="14">
    <source>
        <dbReference type="ARBA" id="ARBA00023113"/>
    </source>
</evidence>
<protein>
    <recommendedName>
        <fullName evidence="21">Retrovirus-related Pol polyprotein from transposon TNT 1-94</fullName>
    </recommendedName>
</protein>
<dbReference type="GO" id="GO:0003964">
    <property type="term" value="F:RNA-directed DNA polymerase activity"/>
    <property type="evidence" value="ECO:0007669"/>
    <property type="project" value="UniProtKB-KW"/>
</dbReference>
<evidence type="ECO:0000256" key="2">
    <source>
        <dbReference type="ARBA" id="ARBA00022612"/>
    </source>
</evidence>
<dbReference type="GO" id="GO:0006508">
    <property type="term" value="P:proteolysis"/>
    <property type="evidence" value="ECO:0007669"/>
    <property type="project" value="UniProtKB-KW"/>
</dbReference>
<keyword evidence="2" id="KW-1188">Viral release from host cell</keyword>
<keyword evidence="9" id="KW-0067">ATP-binding</keyword>
<dbReference type="GO" id="GO:0046872">
    <property type="term" value="F:metal ion binding"/>
    <property type="evidence" value="ECO:0007669"/>
    <property type="project" value="UniProtKB-KW"/>
</dbReference>
<evidence type="ECO:0000256" key="12">
    <source>
        <dbReference type="ARBA" id="ARBA00022918"/>
    </source>
</evidence>
<feature type="compositionally biased region" description="Polar residues" evidence="16">
    <location>
        <begin position="310"/>
        <end position="321"/>
    </location>
</feature>
<evidence type="ECO:0000256" key="6">
    <source>
        <dbReference type="ARBA" id="ARBA00022741"/>
    </source>
</evidence>
<keyword evidence="5" id="KW-0479">Metal-binding</keyword>
<evidence type="ECO:0000256" key="10">
    <source>
        <dbReference type="ARBA" id="ARBA00022842"/>
    </source>
</evidence>
<gene>
    <name evidence="19" type="ORF">QE152_g39194</name>
</gene>
<organism evidence="19 20">
    <name type="scientific">Popillia japonica</name>
    <name type="common">Japanese beetle</name>
    <dbReference type="NCBI Taxonomy" id="7064"/>
    <lineage>
        <taxon>Eukaryota</taxon>
        <taxon>Metazoa</taxon>
        <taxon>Ecdysozoa</taxon>
        <taxon>Arthropoda</taxon>
        <taxon>Hexapoda</taxon>
        <taxon>Insecta</taxon>
        <taxon>Pterygota</taxon>
        <taxon>Neoptera</taxon>
        <taxon>Endopterygota</taxon>
        <taxon>Coleoptera</taxon>
        <taxon>Polyphaga</taxon>
        <taxon>Scarabaeiformia</taxon>
        <taxon>Scarabaeidae</taxon>
        <taxon>Rutelinae</taxon>
        <taxon>Popillia</taxon>
    </lineage>
</organism>
<dbReference type="Pfam" id="PF22936">
    <property type="entry name" value="Pol_BBD"/>
    <property type="match status" value="1"/>
</dbReference>
<feature type="domain" description="Retroviral polymerase SH3-like" evidence="18">
    <location>
        <begin position="90"/>
        <end position="151"/>
    </location>
</feature>
<feature type="region of interest" description="Disordered" evidence="16">
    <location>
        <begin position="299"/>
        <end position="346"/>
    </location>
</feature>
<evidence type="ECO:0000256" key="5">
    <source>
        <dbReference type="ARBA" id="ARBA00022723"/>
    </source>
</evidence>
<dbReference type="InterPro" id="IPR057670">
    <property type="entry name" value="SH3_retrovirus"/>
</dbReference>
<feature type="domain" description="Retrovirus-related Pol polyprotein from transposon TNT 1-94-like beta-barrel" evidence="17">
    <location>
        <begin position="434"/>
        <end position="517"/>
    </location>
</feature>
<evidence type="ECO:0000313" key="20">
    <source>
        <dbReference type="Proteomes" id="UP001458880"/>
    </source>
</evidence>
<dbReference type="GO" id="GO:0008233">
    <property type="term" value="F:peptidase activity"/>
    <property type="evidence" value="ECO:0007669"/>
    <property type="project" value="UniProtKB-KW"/>
</dbReference>
<keyword evidence="11" id="KW-0229">DNA integration</keyword>
<evidence type="ECO:0000256" key="1">
    <source>
        <dbReference type="ARBA" id="ARBA00002180"/>
    </source>
</evidence>
<keyword evidence="14" id="KW-0917">Virion maturation</keyword>
<evidence type="ECO:0000256" key="16">
    <source>
        <dbReference type="SAM" id="MobiDB-lite"/>
    </source>
</evidence>
<dbReference type="InterPro" id="IPR039537">
    <property type="entry name" value="Retrotran_Ty1/copia-like"/>
</dbReference>